<dbReference type="PANTHER" id="PTHR43132">
    <property type="entry name" value="ARSENICAL RESISTANCE OPERON REPRESSOR ARSR-RELATED"/>
    <property type="match status" value="1"/>
</dbReference>
<proteinExistence type="predicted"/>
<dbReference type="InterPro" id="IPR011991">
    <property type="entry name" value="ArsR-like_HTH"/>
</dbReference>
<dbReference type="Pfam" id="PF12840">
    <property type="entry name" value="HTH_20"/>
    <property type="match status" value="1"/>
</dbReference>
<keyword evidence="2" id="KW-0238">DNA-binding</keyword>
<keyword evidence="1" id="KW-0805">Transcription regulation</keyword>
<evidence type="ECO:0000256" key="1">
    <source>
        <dbReference type="ARBA" id="ARBA00023015"/>
    </source>
</evidence>
<protein>
    <submittedName>
        <fullName evidence="5">DUF5937 family protein</fullName>
    </submittedName>
</protein>
<evidence type="ECO:0000256" key="3">
    <source>
        <dbReference type="ARBA" id="ARBA00023163"/>
    </source>
</evidence>
<dbReference type="Proteomes" id="UP001164693">
    <property type="component" value="Chromosome"/>
</dbReference>
<evidence type="ECO:0000313" key="6">
    <source>
        <dbReference type="Proteomes" id="UP001164693"/>
    </source>
</evidence>
<reference evidence="5" key="1">
    <citation type="submission" date="2022-05" db="EMBL/GenBank/DDBJ databases">
        <title>Jatrophihabitans sp. SB3-54 whole genome sequence.</title>
        <authorList>
            <person name="Suh M.K."/>
            <person name="Eom M.K."/>
            <person name="Kim J.S."/>
            <person name="Kim H.S."/>
            <person name="Do H.E."/>
            <person name="Shin Y.K."/>
            <person name="Lee J.-S."/>
        </authorList>
    </citation>
    <scope>NUCLEOTIDE SEQUENCE</scope>
    <source>
        <strain evidence="5">SB3-54</strain>
    </source>
</reference>
<dbReference type="InterPro" id="IPR036388">
    <property type="entry name" value="WH-like_DNA-bd_sf"/>
</dbReference>
<dbReference type="EMBL" id="CP097463">
    <property type="protein sequence ID" value="WAX56180.1"/>
    <property type="molecule type" value="Genomic_DNA"/>
</dbReference>
<dbReference type="SMART" id="SM00418">
    <property type="entry name" value="HTH_ARSR"/>
    <property type="match status" value="1"/>
</dbReference>
<dbReference type="Pfam" id="PF19361">
    <property type="entry name" value="DUF5937"/>
    <property type="match status" value="1"/>
</dbReference>
<dbReference type="InterPro" id="IPR036390">
    <property type="entry name" value="WH_DNA-bd_sf"/>
</dbReference>
<dbReference type="PRINTS" id="PR00778">
    <property type="entry name" value="HTHARSR"/>
</dbReference>
<feature type="domain" description="HTH arsR-type" evidence="4">
    <location>
        <begin position="242"/>
        <end position="328"/>
    </location>
</feature>
<keyword evidence="3" id="KW-0804">Transcription</keyword>
<evidence type="ECO:0000313" key="5">
    <source>
        <dbReference type="EMBL" id="WAX56180.1"/>
    </source>
</evidence>
<dbReference type="CDD" id="cd00090">
    <property type="entry name" value="HTH_ARSR"/>
    <property type="match status" value="1"/>
</dbReference>
<name>A0ABY7JW16_9ACTN</name>
<dbReference type="Gene3D" id="1.10.10.10">
    <property type="entry name" value="Winged helix-like DNA-binding domain superfamily/Winged helix DNA-binding domain"/>
    <property type="match status" value="1"/>
</dbReference>
<dbReference type="PROSITE" id="PS50987">
    <property type="entry name" value="HTH_ARSR_2"/>
    <property type="match status" value="1"/>
</dbReference>
<dbReference type="InterPro" id="IPR045981">
    <property type="entry name" value="DUF5937"/>
</dbReference>
<dbReference type="RefSeq" id="WP_269442709.1">
    <property type="nucleotide sequence ID" value="NZ_CP097463.1"/>
</dbReference>
<evidence type="ECO:0000256" key="2">
    <source>
        <dbReference type="ARBA" id="ARBA00023125"/>
    </source>
</evidence>
<dbReference type="InterPro" id="IPR051011">
    <property type="entry name" value="Metal_resp_trans_reg"/>
</dbReference>
<evidence type="ECO:0000259" key="4">
    <source>
        <dbReference type="PROSITE" id="PS50987"/>
    </source>
</evidence>
<keyword evidence="6" id="KW-1185">Reference proteome</keyword>
<dbReference type="PANTHER" id="PTHR43132:SF6">
    <property type="entry name" value="HTH-TYPE TRANSCRIPTIONAL REPRESSOR CZRA"/>
    <property type="match status" value="1"/>
</dbReference>
<gene>
    <name evidence="5" type="ORF">M6B22_16780</name>
</gene>
<sequence length="328" mass="35049">MTISAELGVSELAETRFAVSPLGETVAALQLLRDGGRQAPNLPWVRWANDELAVRPLRLPRVWPLVASPTPTRPEFLSPAPAGANTTLAEQLATMRRTPAGQVRASLARVFGDRPPEAAADLAAAPAAELRAIADELRAAYERLVAPHWPRMRALLDADIGYRARRLTDGGAGALFNELHTDLHWADGRLTMSGFRSDREVRLGRRGLVLVPSVFGWPHVMIKLSTTTQTTLTYPARGVGLLWSAGTRPAGAAVGELLGRTRAQLLQALQAPATTTDLARSLGVTASAVSQHLRVLRAGGLIRGERSGRTVLYAATGLGRAVLDGTDP</sequence>
<organism evidence="5 6">
    <name type="scientific">Jatrophihabitans cynanchi</name>
    <dbReference type="NCBI Taxonomy" id="2944128"/>
    <lineage>
        <taxon>Bacteria</taxon>
        <taxon>Bacillati</taxon>
        <taxon>Actinomycetota</taxon>
        <taxon>Actinomycetes</taxon>
        <taxon>Jatrophihabitantales</taxon>
        <taxon>Jatrophihabitantaceae</taxon>
        <taxon>Jatrophihabitans</taxon>
    </lineage>
</organism>
<dbReference type="SUPFAM" id="SSF46785">
    <property type="entry name" value="Winged helix' DNA-binding domain"/>
    <property type="match status" value="1"/>
</dbReference>
<accession>A0ABY7JW16</accession>
<dbReference type="InterPro" id="IPR001845">
    <property type="entry name" value="HTH_ArsR_DNA-bd_dom"/>
</dbReference>